<dbReference type="Pfam" id="PF05226">
    <property type="entry name" value="CHASE2"/>
    <property type="match status" value="1"/>
</dbReference>
<dbReference type="InterPro" id="IPR005467">
    <property type="entry name" value="His_kinase_dom"/>
</dbReference>
<accession>A0A2T7UFT0</accession>
<proteinExistence type="predicted"/>
<dbReference type="RefSeq" id="WP_053170053.1">
    <property type="nucleotide sequence ID" value="NZ_LFYT02000005.1"/>
</dbReference>
<dbReference type="GO" id="GO:0005886">
    <property type="term" value="C:plasma membrane"/>
    <property type="evidence" value="ECO:0007669"/>
    <property type="project" value="TreeGrafter"/>
</dbReference>
<dbReference type="Proteomes" id="UP000037507">
    <property type="component" value="Unassembled WGS sequence"/>
</dbReference>
<dbReference type="InterPro" id="IPR017181">
    <property type="entry name" value="Sig_transdc_His_kin_CHASE2"/>
</dbReference>
<dbReference type="SUPFAM" id="SSF47384">
    <property type="entry name" value="Homodimeric domain of signal transducing histidine kinase"/>
    <property type="match status" value="1"/>
</dbReference>
<dbReference type="PROSITE" id="PS50109">
    <property type="entry name" value="HIS_KIN"/>
    <property type="match status" value="1"/>
</dbReference>
<evidence type="ECO:0000313" key="4">
    <source>
        <dbReference type="Proteomes" id="UP000037507"/>
    </source>
</evidence>
<name>A0A2T7UFT0_9BURK</name>
<dbReference type="PANTHER" id="PTHR45569:SF1">
    <property type="entry name" value="SENSOR PROTEIN KDPD"/>
    <property type="match status" value="1"/>
</dbReference>
<dbReference type="SMART" id="SM01080">
    <property type="entry name" value="CHASE2"/>
    <property type="match status" value="1"/>
</dbReference>
<dbReference type="GO" id="GO:0000155">
    <property type="term" value="F:phosphorelay sensor kinase activity"/>
    <property type="evidence" value="ECO:0007669"/>
    <property type="project" value="InterPro"/>
</dbReference>
<dbReference type="PANTHER" id="PTHR45569">
    <property type="entry name" value="SENSOR PROTEIN KDPD"/>
    <property type="match status" value="1"/>
</dbReference>
<dbReference type="STRING" id="1293045.H663_03990"/>
<dbReference type="Gene3D" id="3.30.565.10">
    <property type="entry name" value="Histidine kinase-like ATPase, C-terminal domain"/>
    <property type="match status" value="1"/>
</dbReference>
<organism evidence="3 4">
    <name type="scientific">Limnohabitans planktonicus II-D5</name>
    <dbReference type="NCBI Taxonomy" id="1293045"/>
    <lineage>
        <taxon>Bacteria</taxon>
        <taxon>Pseudomonadati</taxon>
        <taxon>Pseudomonadota</taxon>
        <taxon>Betaproteobacteria</taxon>
        <taxon>Burkholderiales</taxon>
        <taxon>Comamonadaceae</taxon>
        <taxon>Limnohabitans</taxon>
    </lineage>
</organism>
<dbReference type="InterPro" id="IPR052023">
    <property type="entry name" value="Histidine_kinase_KdpD"/>
</dbReference>
<dbReference type="InterPro" id="IPR036097">
    <property type="entry name" value="HisK_dim/P_sf"/>
</dbReference>
<dbReference type="SUPFAM" id="SSF55874">
    <property type="entry name" value="ATPase domain of HSP90 chaperone/DNA topoisomerase II/histidine kinase"/>
    <property type="match status" value="1"/>
</dbReference>
<dbReference type="InterPro" id="IPR007890">
    <property type="entry name" value="CHASE2"/>
</dbReference>
<protein>
    <recommendedName>
        <fullName evidence="2">Histidine kinase domain-containing protein</fullName>
    </recommendedName>
</protein>
<evidence type="ECO:0000259" key="2">
    <source>
        <dbReference type="PROSITE" id="PS50109"/>
    </source>
</evidence>
<dbReference type="InterPro" id="IPR036890">
    <property type="entry name" value="HATPase_C_sf"/>
</dbReference>
<evidence type="ECO:0000313" key="3">
    <source>
        <dbReference type="EMBL" id="PVE43556.1"/>
    </source>
</evidence>
<keyword evidence="1" id="KW-0472">Membrane</keyword>
<gene>
    <name evidence="3" type="ORF">H663_006050</name>
</gene>
<reference evidence="3" key="1">
    <citation type="submission" date="2017-04" db="EMBL/GenBank/DDBJ databases">
        <title>Unexpected and diverse lifestyles within the genus Limnohabitans.</title>
        <authorList>
            <person name="Kasalicky V."/>
            <person name="Mehrshad M."/>
            <person name="Andrei S.-A."/>
            <person name="Salcher M."/>
            <person name="Kratochvilova H."/>
            <person name="Simek K."/>
            <person name="Ghai R."/>
        </authorList>
    </citation>
    <scope>NUCLEOTIDE SEQUENCE [LARGE SCALE GENOMIC DNA]</scope>
    <source>
        <strain evidence="3">II-D5</strain>
    </source>
</reference>
<sequence>MQGLVRSLYVRIFKRELSADEKRFYGEWVLFSVAALVLLASSLWWQWGTSFGNVIYDRLHRLRAPTPSSEIVIIAIDDFSLDRLGGWPVSRSVYVDLLKKLADSDNRPKAIGFDILFHDATPADLDLAEQMKRHRTFLSLETPLGESGVTIKKPRDVLASAATGLGHINIAFESDGFLRGIHLTEAKTSHLALVMSGFSPRGMSEQASYRRFNMVNPSIGFPTVSLADVLSENFPLHVLKDKYVLIGSTAPSLGDHYPTIYAGRQASGMPGVELHANVLNDILRGDLISYVSLPAQIALSIWALVSVLIALLVLSPLAELLVTLFVIFCALMVSFLMLVTWSLWFDPGPCLVAIALVKPAWAWRRMEMIVSFMGEKAALLEQFKRPRRSLTKGLRLQHFTSDTVLQYSRLLDRALGMMNERVQFLANIVKDAPNAMLSVDENEAIINANPKMVSLVPAGLIRGSANVAPFLAYLGLTSAEGLQSLVGKDHYVSALDNQASLHYHIFNVIRVSQSDDKYLWILSLVDITEIRYFQNQRDRTLQLLSHDMRTPIASILSLCRQDPVAFDDPESSAFKKRRHAEQLLNMMDDFILSIKAQAPKYKLSEVLIDDLMDEAIFQIKDLASTRRIKIEQEFDLAPQFILVDQRLFTRMLVNLLVNAVRYGALDSTLKIKLAHDDVDNSIHGVCWVHCHIRNQVADPGQEVENVAQQGFGLGMDFVRTVVGKHHGRIQFDVDKPPGQWALVHLMLPMMNASRVEL</sequence>
<feature type="domain" description="Histidine kinase" evidence="2">
    <location>
        <begin position="543"/>
        <end position="751"/>
    </location>
</feature>
<feature type="transmembrane region" description="Helical" evidence="1">
    <location>
        <begin position="321"/>
        <end position="344"/>
    </location>
</feature>
<dbReference type="EMBL" id="LFYT02000005">
    <property type="protein sequence ID" value="PVE43556.1"/>
    <property type="molecule type" value="Genomic_DNA"/>
</dbReference>
<dbReference type="InterPro" id="IPR003594">
    <property type="entry name" value="HATPase_dom"/>
</dbReference>
<dbReference type="PIRSF" id="PIRSF037347">
    <property type="entry name" value="STHK_CHASE2_PAS_prd"/>
    <property type="match status" value="1"/>
</dbReference>
<dbReference type="AlphaFoldDB" id="A0A2T7UFT0"/>
<dbReference type="Pfam" id="PF02518">
    <property type="entry name" value="HATPase_c"/>
    <property type="match status" value="1"/>
</dbReference>
<evidence type="ECO:0000256" key="1">
    <source>
        <dbReference type="SAM" id="Phobius"/>
    </source>
</evidence>
<keyword evidence="1" id="KW-1133">Transmembrane helix</keyword>
<dbReference type="OrthoDB" id="9806704at2"/>
<comment type="caution">
    <text evidence="3">The sequence shown here is derived from an EMBL/GenBank/DDBJ whole genome shotgun (WGS) entry which is preliminary data.</text>
</comment>
<feature type="transmembrane region" description="Helical" evidence="1">
    <location>
        <begin position="24"/>
        <end position="47"/>
    </location>
</feature>
<keyword evidence="1" id="KW-0812">Transmembrane</keyword>
<dbReference type="SMART" id="SM00387">
    <property type="entry name" value="HATPase_c"/>
    <property type="match status" value="1"/>
</dbReference>
<keyword evidence="4" id="KW-1185">Reference proteome</keyword>
<feature type="transmembrane region" description="Helical" evidence="1">
    <location>
        <begin position="293"/>
        <end position="314"/>
    </location>
</feature>